<dbReference type="InterPro" id="IPR029052">
    <property type="entry name" value="Metallo-depent_PP-like"/>
</dbReference>
<feature type="compositionally biased region" description="Polar residues" evidence="1">
    <location>
        <begin position="11"/>
        <end position="20"/>
    </location>
</feature>
<dbReference type="EMBL" id="KL584757">
    <property type="protein sequence ID" value="KEQ96227.1"/>
    <property type="molecule type" value="Genomic_DNA"/>
</dbReference>
<dbReference type="PANTHER" id="PTHR12905">
    <property type="entry name" value="METALLOPHOSPHOESTERASE"/>
    <property type="match status" value="1"/>
</dbReference>
<reference evidence="2 3" key="1">
    <citation type="journal article" date="2014" name="BMC Genomics">
        <title>Genome sequencing of four Aureobasidium pullulans varieties: biotechnological potential, stress tolerance, and description of new species.</title>
        <authorList>
            <person name="Gostin Ar C."/>
            <person name="Ohm R.A."/>
            <person name="Kogej T."/>
            <person name="Sonjak S."/>
            <person name="Turk M."/>
            <person name="Zajc J."/>
            <person name="Zalar P."/>
            <person name="Grube M."/>
            <person name="Sun H."/>
            <person name="Han J."/>
            <person name="Sharma A."/>
            <person name="Chiniquy J."/>
            <person name="Ngan C.Y."/>
            <person name="Lipzen A."/>
            <person name="Barry K."/>
            <person name="Grigoriev I.V."/>
            <person name="Gunde-Cimerman N."/>
        </authorList>
    </citation>
    <scope>NUCLEOTIDE SEQUENCE [LARGE SCALE GENOMIC DNA]</scope>
    <source>
        <strain evidence="2 3">EXF-2481</strain>
    </source>
</reference>
<dbReference type="AlphaFoldDB" id="A0A074YQ88"/>
<dbReference type="OrthoDB" id="630188at2759"/>
<dbReference type="GeneID" id="25370359"/>
<evidence type="ECO:0000313" key="3">
    <source>
        <dbReference type="Proteomes" id="UP000030641"/>
    </source>
</evidence>
<name>A0A074YQ88_AURSE</name>
<feature type="region of interest" description="Disordered" evidence="1">
    <location>
        <begin position="1"/>
        <end position="44"/>
    </location>
</feature>
<dbReference type="InterPro" id="IPR051693">
    <property type="entry name" value="UPF0046_metallophosphoest"/>
</dbReference>
<keyword evidence="3" id="KW-1185">Reference proteome</keyword>
<dbReference type="Proteomes" id="UP000030641">
    <property type="component" value="Unassembled WGS sequence"/>
</dbReference>
<evidence type="ECO:0000256" key="1">
    <source>
        <dbReference type="SAM" id="MobiDB-lite"/>
    </source>
</evidence>
<dbReference type="Gene3D" id="3.60.21.10">
    <property type="match status" value="1"/>
</dbReference>
<sequence length="183" mass="19737">MSSPGVRDGQLTGTITTMSDSDSEAFGLDPTVEDASTNAAVDTPASVLDGASVKAPDYIVADEPATDSVPRPTRRTRFVLISDAHGEVPREEIPDGDVLIHARGLSKDGDYKDLYRTLMWMNERGYEKIIFIAGELGKLRLCTPTTNRDSQESMMLPSTSSFAKTLRGTIVSHKSGETKELGG</sequence>
<evidence type="ECO:0008006" key="4">
    <source>
        <dbReference type="Google" id="ProtNLM"/>
    </source>
</evidence>
<proteinExistence type="predicted"/>
<dbReference type="InParanoid" id="A0A074YQ88"/>
<dbReference type="HOGENOM" id="CLU_1474913_0_0_1"/>
<accession>A0A074YQ88</accession>
<dbReference type="PANTHER" id="PTHR12905:SF16">
    <property type="entry name" value="SER_THR PROTEIN PHOSPHATASE FAMILY PROTEIN (AFU_ORTHOLOGUE AFUA_1G06000)"/>
    <property type="match status" value="1"/>
</dbReference>
<protein>
    <recommendedName>
        <fullName evidence="4">Calcineurin-like phosphoesterase domain-containing protein</fullName>
    </recommendedName>
</protein>
<gene>
    <name evidence="2" type="ORF">AUEXF2481DRAFT_672342</name>
</gene>
<organism evidence="2 3">
    <name type="scientific">Aureobasidium subglaciale (strain EXF-2481)</name>
    <name type="common">Aureobasidium pullulans var. subglaciale</name>
    <dbReference type="NCBI Taxonomy" id="1043005"/>
    <lineage>
        <taxon>Eukaryota</taxon>
        <taxon>Fungi</taxon>
        <taxon>Dikarya</taxon>
        <taxon>Ascomycota</taxon>
        <taxon>Pezizomycotina</taxon>
        <taxon>Dothideomycetes</taxon>
        <taxon>Dothideomycetidae</taxon>
        <taxon>Dothideales</taxon>
        <taxon>Saccotheciaceae</taxon>
        <taxon>Aureobasidium</taxon>
    </lineage>
</organism>
<evidence type="ECO:0000313" key="2">
    <source>
        <dbReference type="EMBL" id="KEQ96227.1"/>
    </source>
</evidence>
<dbReference type="RefSeq" id="XP_013344760.1">
    <property type="nucleotide sequence ID" value="XM_013489306.1"/>
</dbReference>